<dbReference type="Proteomes" id="UP000019918">
    <property type="component" value="Unassembled WGS sequence"/>
</dbReference>
<protein>
    <submittedName>
        <fullName evidence="2">Thiamine biosynthesis protein ThiJ</fullName>
    </submittedName>
</protein>
<dbReference type="InterPro" id="IPR050325">
    <property type="entry name" value="Prot/Nucl_acid_deglycase"/>
</dbReference>
<accession>A0A014N682</accession>
<dbReference type="CDD" id="cd03135">
    <property type="entry name" value="GATase1_DJ-1"/>
    <property type="match status" value="1"/>
</dbReference>
<dbReference type="InterPro" id="IPR006287">
    <property type="entry name" value="DJ-1"/>
</dbReference>
<evidence type="ECO:0000259" key="1">
    <source>
        <dbReference type="Pfam" id="PF01965"/>
    </source>
</evidence>
<dbReference type="PANTHER" id="PTHR48094">
    <property type="entry name" value="PROTEIN/NUCLEIC ACID DEGLYCASE DJ-1-RELATED"/>
    <property type="match status" value="1"/>
</dbReference>
<feature type="domain" description="DJ-1/PfpI" evidence="1">
    <location>
        <begin position="3"/>
        <end position="164"/>
    </location>
</feature>
<name>A0A014N682_9GAMM</name>
<dbReference type="SUPFAM" id="SSF52317">
    <property type="entry name" value="Class I glutamine amidotransferase-like"/>
    <property type="match status" value="1"/>
</dbReference>
<dbReference type="PANTHER" id="PTHR48094:SF12">
    <property type="entry name" value="PARKINSON DISEASE PROTEIN 7 HOMOLOG"/>
    <property type="match status" value="1"/>
</dbReference>
<dbReference type="OrthoDB" id="9792284at2"/>
<evidence type="ECO:0000313" key="2">
    <source>
        <dbReference type="EMBL" id="EXU74923.1"/>
    </source>
</evidence>
<dbReference type="EMBL" id="JFHN01000053">
    <property type="protein sequence ID" value="EXU74923.1"/>
    <property type="molecule type" value="Genomic_DNA"/>
</dbReference>
<dbReference type="InterPro" id="IPR002818">
    <property type="entry name" value="DJ-1/PfpI"/>
</dbReference>
<dbReference type="AlphaFoldDB" id="A0A014N682"/>
<dbReference type="RefSeq" id="WP_034938448.1">
    <property type="nucleotide sequence ID" value="NZ_JFHN01000053.1"/>
</dbReference>
<proteinExistence type="predicted"/>
<dbReference type="Pfam" id="PF01965">
    <property type="entry name" value="DJ-1_PfpI"/>
    <property type="match status" value="1"/>
</dbReference>
<comment type="caution">
    <text evidence="2">The sequence shown here is derived from an EMBL/GenBank/DDBJ whole genome shotgun (WGS) entry which is preliminary data.</text>
</comment>
<reference evidence="2 3" key="1">
    <citation type="submission" date="2014-02" db="EMBL/GenBank/DDBJ databases">
        <title>Draft genome of Erwinia mallotivora strain BT-MARDI, a papaya dieback pathogen.</title>
        <authorList>
            <person name="Redzuan R."/>
            <person name="Abu Bakar N."/>
            <person name="Badrun R."/>
            <person name="Mohd Raih M.F."/>
            <person name="Rozano L."/>
            <person name="Mat Amin N."/>
        </authorList>
    </citation>
    <scope>NUCLEOTIDE SEQUENCE [LARGE SCALE GENOMIC DNA]</scope>
    <source>
        <strain evidence="2 3">BT-MARDI</strain>
    </source>
</reference>
<gene>
    <name evidence="2" type="ORF">BG55_14485</name>
</gene>
<dbReference type="GO" id="GO:0005737">
    <property type="term" value="C:cytoplasm"/>
    <property type="evidence" value="ECO:0007669"/>
    <property type="project" value="TreeGrafter"/>
</dbReference>
<dbReference type="InterPro" id="IPR029062">
    <property type="entry name" value="Class_I_gatase-like"/>
</dbReference>
<dbReference type="PATRIC" id="fig|69222.5.peg.2975"/>
<keyword evidence="3" id="KW-1185">Reference proteome</keyword>
<dbReference type="NCBIfam" id="TIGR01383">
    <property type="entry name" value="not_thiJ"/>
    <property type="match status" value="1"/>
</dbReference>
<evidence type="ECO:0000313" key="3">
    <source>
        <dbReference type="Proteomes" id="UP000019918"/>
    </source>
</evidence>
<sequence>MTKEAAILLAPGFEEAEAFIIIDILNRLKVKVTTVACHTGREVASYHTVPVVADVLLSDIQHEEFDAVVIPGGPEGTVNLAANPLVKAFISRHDEAGKWIAPICSAAARVLGGNHLLKGRRYTCSGDLYKAVTDGVWSPDNVVEDGNLISGKGLGKSFEFAFQLAWRLTGDTETADFQADHIYFDYWRSHQGMNAG</sequence>
<dbReference type="Gene3D" id="3.40.50.880">
    <property type="match status" value="1"/>
</dbReference>
<organism evidence="2 3">
    <name type="scientific">Erwinia mallotivora</name>
    <dbReference type="NCBI Taxonomy" id="69222"/>
    <lineage>
        <taxon>Bacteria</taxon>
        <taxon>Pseudomonadati</taxon>
        <taxon>Pseudomonadota</taxon>
        <taxon>Gammaproteobacteria</taxon>
        <taxon>Enterobacterales</taxon>
        <taxon>Erwiniaceae</taxon>
        <taxon>Erwinia</taxon>
    </lineage>
</organism>
<dbReference type="STRING" id="69222.BG55_14485"/>